<dbReference type="Proteomes" id="UP000770785">
    <property type="component" value="Unassembled WGS sequence"/>
</dbReference>
<proteinExistence type="predicted"/>
<comment type="caution">
    <text evidence="1">The sequence shown here is derived from an EMBL/GenBank/DDBJ whole genome shotgun (WGS) entry which is preliminary data.</text>
</comment>
<gene>
    <name evidence="1" type="ORF">GGR27_001496</name>
</gene>
<evidence type="ECO:0000313" key="2">
    <source>
        <dbReference type="Proteomes" id="UP000770785"/>
    </source>
</evidence>
<protein>
    <submittedName>
        <fullName evidence="1">Uncharacterized protein</fullName>
    </submittedName>
</protein>
<dbReference type="EMBL" id="JAATJH010000002">
    <property type="protein sequence ID" value="NJC25997.1"/>
    <property type="molecule type" value="Genomic_DNA"/>
</dbReference>
<sequence length="110" mass="12607">MRHPTVFDIPVLHPDRWLKSAFAVVNKFFVIVPRALLPQPFIGQTIDAFAVKAIYHKTFTGGQANDWLRRPAQKERFQPSECPKVDTDRLIGLGGLRLGFLRKPQRNFGH</sequence>
<accession>A0ABX0XB43</accession>
<name>A0ABX0XB43_9BACT</name>
<evidence type="ECO:0000313" key="1">
    <source>
        <dbReference type="EMBL" id="NJC25997.1"/>
    </source>
</evidence>
<dbReference type="RefSeq" id="WP_168036763.1">
    <property type="nucleotide sequence ID" value="NZ_JAATJH010000002.1"/>
</dbReference>
<organism evidence="1 2">
    <name type="scientific">Neolewinella antarctica</name>
    <dbReference type="NCBI Taxonomy" id="442734"/>
    <lineage>
        <taxon>Bacteria</taxon>
        <taxon>Pseudomonadati</taxon>
        <taxon>Bacteroidota</taxon>
        <taxon>Saprospiria</taxon>
        <taxon>Saprospirales</taxon>
        <taxon>Lewinellaceae</taxon>
        <taxon>Neolewinella</taxon>
    </lineage>
</organism>
<keyword evidence="2" id="KW-1185">Reference proteome</keyword>
<reference evidence="1 2" key="1">
    <citation type="submission" date="2020-03" db="EMBL/GenBank/DDBJ databases">
        <title>Genomic Encyclopedia of Type Strains, Phase IV (KMG-IV): sequencing the most valuable type-strain genomes for metagenomic binning, comparative biology and taxonomic classification.</title>
        <authorList>
            <person name="Goeker M."/>
        </authorList>
    </citation>
    <scope>NUCLEOTIDE SEQUENCE [LARGE SCALE GENOMIC DNA]</scope>
    <source>
        <strain evidence="1 2">DSM 105096</strain>
    </source>
</reference>